<dbReference type="SUPFAM" id="SSF46689">
    <property type="entry name" value="Homeodomain-like"/>
    <property type="match status" value="1"/>
</dbReference>
<evidence type="ECO:0000256" key="1">
    <source>
        <dbReference type="ARBA" id="ARBA00023015"/>
    </source>
</evidence>
<proteinExistence type="predicted"/>
<dbReference type="Pfam" id="PF00440">
    <property type="entry name" value="TetR_N"/>
    <property type="match status" value="1"/>
</dbReference>
<sequence>MLSYNVRAFNIASDVSVVNMPSAARSRDTYHHGALRQTLLEGARELLAEKGEEGFSLSELARRAGVSTAAPYRHFEDRQALLNAVADTGYEELRAALLADAGAAGDPADALIRMGISYVRFAVDHPALFGLMFRARPGAQSPLGPPSFQPLVEAVAAAQRDGTLPSGEPPHLAARAVWATVHGVATLRLSGGFDKLGLGDTVENLVRGTLALALHGRPGGP</sequence>
<dbReference type="Pfam" id="PF13305">
    <property type="entry name" value="TetR_C_33"/>
    <property type="match status" value="1"/>
</dbReference>
<evidence type="ECO:0000313" key="6">
    <source>
        <dbReference type="EMBL" id="SFC22019.1"/>
    </source>
</evidence>
<dbReference type="PROSITE" id="PS50977">
    <property type="entry name" value="HTH_TETR_2"/>
    <property type="match status" value="1"/>
</dbReference>
<dbReference type="InterPro" id="IPR050109">
    <property type="entry name" value="HTH-type_TetR-like_transc_reg"/>
</dbReference>
<dbReference type="STRING" id="910347.SAMN05421773_102347"/>
<dbReference type="GO" id="GO:0003700">
    <property type="term" value="F:DNA-binding transcription factor activity"/>
    <property type="evidence" value="ECO:0007669"/>
    <property type="project" value="TreeGrafter"/>
</dbReference>
<dbReference type="PRINTS" id="PR00455">
    <property type="entry name" value="HTHTETR"/>
</dbReference>
<dbReference type="InterPro" id="IPR025996">
    <property type="entry name" value="MT1864/Rv1816-like_C"/>
</dbReference>
<accession>A0A1I1HCY3</accession>
<reference evidence="6 7" key="1">
    <citation type="submission" date="2016-10" db="EMBL/GenBank/DDBJ databases">
        <authorList>
            <person name="de Groot N.N."/>
        </authorList>
    </citation>
    <scope>NUCLEOTIDE SEQUENCE [LARGE SCALE GENOMIC DNA]</scope>
    <source>
        <strain evidence="6 7">CGMCC 4.5739</strain>
    </source>
</reference>
<dbReference type="Proteomes" id="UP000199207">
    <property type="component" value="Unassembled WGS sequence"/>
</dbReference>
<keyword evidence="3" id="KW-0804">Transcription</keyword>
<dbReference type="InterPro" id="IPR036271">
    <property type="entry name" value="Tet_transcr_reg_TetR-rel_C_sf"/>
</dbReference>
<evidence type="ECO:0000313" key="7">
    <source>
        <dbReference type="Proteomes" id="UP000199207"/>
    </source>
</evidence>
<dbReference type="Gene3D" id="1.10.357.10">
    <property type="entry name" value="Tetracycline Repressor, domain 2"/>
    <property type="match status" value="1"/>
</dbReference>
<evidence type="ECO:0000256" key="4">
    <source>
        <dbReference type="PROSITE-ProRule" id="PRU00335"/>
    </source>
</evidence>
<dbReference type="GO" id="GO:0000976">
    <property type="term" value="F:transcription cis-regulatory region binding"/>
    <property type="evidence" value="ECO:0007669"/>
    <property type="project" value="TreeGrafter"/>
</dbReference>
<keyword evidence="1" id="KW-0805">Transcription regulation</keyword>
<name>A0A1I1HCY3_9ACTN</name>
<dbReference type="SUPFAM" id="SSF48498">
    <property type="entry name" value="Tetracyclin repressor-like, C-terminal domain"/>
    <property type="match status" value="1"/>
</dbReference>
<feature type="DNA-binding region" description="H-T-H motif" evidence="4">
    <location>
        <begin position="56"/>
        <end position="75"/>
    </location>
</feature>
<evidence type="ECO:0000256" key="3">
    <source>
        <dbReference type="ARBA" id="ARBA00023163"/>
    </source>
</evidence>
<evidence type="ECO:0000259" key="5">
    <source>
        <dbReference type="PROSITE" id="PS50977"/>
    </source>
</evidence>
<organism evidence="6 7">
    <name type="scientific">Streptomyces aidingensis</name>
    <dbReference type="NCBI Taxonomy" id="910347"/>
    <lineage>
        <taxon>Bacteria</taxon>
        <taxon>Bacillati</taxon>
        <taxon>Actinomycetota</taxon>
        <taxon>Actinomycetes</taxon>
        <taxon>Kitasatosporales</taxon>
        <taxon>Streptomycetaceae</taxon>
        <taxon>Streptomyces</taxon>
    </lineage>
</organism>
<dbReference type="PANTHER" id="PTHR30055">
    <property type="entry name" value="HTH-TYPE TRANSCRIPTIONAL REGULATOR RUTR"/>
    <property type="match status" value="1"/>
</dbReference>
<protein>
    <submittedName>
        <fullName evidence="6">DNA-binding transcriptional regulator, AcrR family</fullName>
    </submittedName>
</protein>
<gene>
    <name evidence="6" type="ORF">SAMN05421773_102347</name>
</gene>
<dbReference type="InterPro" id="IPR001647">
    <property type="entry name" value="HTH_TetR"/>
</dbReference>
<dbReference type="EMBL" id="FOLM01000002">
    <property type="protein sequence ID" value="SFC22019.1"/>
    <property type="molecule type" value="Genomic_DNA"/>
</dbReference>
<evidence type="ECO:0000256" key="2">
    <source>
        <dbReference type="ARBA" id="ARBA00023125"/>
    </source>
</evidence>
<dbReference type="PANTHER" id="PTHR30055:SF220">
    <property type="entry name" value="TETR-FAMILY REGULATORY PROTEIN"/>
    <property type="match status" value="1"/>
</dbReference>
<keyword evidence="7" id="KW-1185">Reference proteome</keyword>
<dbReference type="AlphaFoldDB" id="A0A1I1HCY3"/>
<dbReference type="InterPro" id="IPR009057">
    <property type="entry name" value="Homeodomain-like_sf"/>
</dbReference>
<keyword evidence="2 4" id="KW-0238">DNA-binding</keyword>
<feature type="domain" description="HTH tetR-type" evidence="5">
    <location>
        <begin position="33"/>
        <end position="93"/>
    </location>
</feature>